<proteinExistence type="predicted"/>
<comment type="caution">
    <text evidence="1">The sequence shown here is derived from an EMBL/GenBank/DDBJ whole genome shotgun (WGS) entry which is preliminary data.</text>
</comment>
<evidence type="ECO:0000313" key="1">
    <source>
        <dbReference type="EMBL" id="KAB2584009.1"/>
    </source>
</evidence>
<evidence type="ECO:0000313" key="2">
    <source>
        <dbReference type="Proteomes" id="UP000325576"/>
    </source>
</evidence>
<accession>A0A5N5E0S8</accession>
<organism evidence="1 2">
    <name type="scientific">Rhodococcus erythropolis</name>
    <name type="common">Arthrobacter picolinophilus</name>
    <dbReference type="NCBI Taxonomy" id="1833"/>
    <lineage>
        <taxon>Bacteria</taxon>
        <taxon>Bacillati</taxon>
        <taxon>Actinomycetota</taxon>
        <taxon>Actinomycetes</taxon>
        <taxon>Mycobacteriales</taxon>
        <taxon>Nocardiaceae</taxon>
        <taxon>Rhodococcus</taxon>
        <taxon>Rhodococcus erythropolis group</taxon>
    </lineage>
</organism>
<dbReference type="AlphaFoldDB" id="A0A5N5E0S8"/>
<sequence>MSENTFTPPVTDAANPYSIDALTDALAATPAPAAFGGKFLEYQQRAALKARPPVVFGAAEGFDPPVEIKPPNPERLDGMNRVILDKDKLVILMAGALDEDDPNFDAEGRKEFDRLWAVIGRMDIEAYRLLFKDILDQLFGKGAVNVAGGTKRS</sequence>
<dbReference type="EMBL" id="MRBO01000482">
    <property type="protein sequence ID" value="KAB2584009.1"/>
    <property type="molecule type" value="Genomic_DNA"/>
</dbReference>
<dbReference type="Proteomes" id="UP000325576">
    <property type="component" value="Unassembled WGS sequence"/>
</dbReference>
<reference evidence="1 2" key="1">
    <citation type="journal article" date="2017" name="Poromechanics V (2013)">
        <title>Genomic Characterization of the Arsenic-Tolerant Actinobacterium, &lt;i&gt;Rhodococcus erythropolis&lt;/i&gt; S43.</title>
        <authorList>
            <person name="Retamal-Morales G."/>
            <person name="Mehnert M."/>
            <person name="Schwabe R."/>
            <person name="Tischler D."/>
            <person name="Schloemann M."/>
            <person name="Levican G.J."/>
        </authorList>
    </citation>
    <scope>NUCLEOTIDE SEQUENCE [LARGE SCALE GENOMIC DNA]</scope>
    <source>
        <strain evidence="1 2">S43</strain>
    </source>
</reference>
<gene>
    <name evidence="1" type="ORF">BS297_17840</name>
</gene>
<protein>
    <submittedName>
        <fullName evidence="1">Uncharacterized protein</fullName>
    </submittedName>
</protein>
<name>A0A5N5E0S8_RHOER</name>